<dbReference type="Pfam" id="PF00244">
    <property type="entry name" value="14-3-3"/>
    <property type="match status" value="1"/>
</dbReference>
<dbReference type="Proteomes" id="UP000604825">
    <property type="component" value="Unassembled WGS sequence"/>
</dbReference>
<dbReference type="CDD" id="cd08774">
    <property type="entry name" value="14-3-3"/>
    <property type="match status" value="1"/>
</dbReference>
<dbReference type="PRINTS" id="PR00305">
    <property type="entry name" value="1433ZETA"/>
</dbReference>
<dbReference type="SUPFAM" id="SSF48445">
    <property type="entry name" value="14-3-3 protein"/>
    <property type="match status" value="1"/>
</dbReference>
<evidence type="ECO:0000256" key="1">
    <source>
        <dbReference type="ARBA" id="ARBA00006141"/>
    </source>
</evidence>
<evidence type="ECO:0000313" key="4">
    <source>
        <dbReference type="Proteomes" id="UP000604825"/>
    </source>
</evidence>
<name>A0A811QJE0_9POAL</name>
<dbReference type="SMART" id="SM00101">
    <property type="entry name" value="14_3_3"/>
    <property type="match status" value="1"/>
</dbReference>
<dbReference type="InterPro" id="IPR023410">
    <property type="entry name" value="14-3-3_domain"/>
</dbReference>
<evidence type="ECO:0000259" key="2">
    <source>
        <dbReference type="SMART" id="SM00101"/>
    </source>
</evidence>
<accession>A0A811QJE0</accession>
<sequence>MEEREKLVCLAKLAEQAERYDDMVEFMKNLARMDVDMSAEERHLFSVGFKNTIGAKRASWRIICSHEQKATTDRQTVVMIDAYKKKVEDELRKVCNEVLSIIAIHCLPLANPGENVVFFYKMKGDYYRYLAEFSTGTEKKAASDQSLMAYQHAMVVASTELSPAHQIRLGLALNLSVFFYEIRNSHERACQVAKQAFDEALAEINSGEGVYKDSTLMMQHLKDNLALWTSELTGGEASKDNDVEMEDRPMVKRSGLGHLGPMEASNGTKLTLAQWAASRLAAATGSAFGKPAGDHPGIFSLIGFLDLDVATGSSHHRPCGNK</sequence>
<proteinExistence type="inferred from homology"/>
<keyword evidence="4" id="KW-1185">Reference proteome</keyword>
<dbReference type="OrthoDB" id="10260625at2759"/>
<dbReference type="InterPro" id="IPR036815">
    <property type="entry name" value="14-3-3_dom_sf"/>
</dbReference>
<gene>
    <name evidence="3" type="ORF">NCGR_LOCUS39809</name>
</gene>
<comment type="similarity">
    <text evidence="1">Belongs to the 14-3-3 family.</text>
</comment>
<protein>
    <recommendedName>
        <fullName evidence="2">14-3-3 domain-containing protein</fullName>
    </recommendedName>
</protein>
<dbReference type="Gene3D" id="1.20.190.20">
    <property type="entry name" value="14-3-3 domain"/>
    <property type="match status" value="1"/>
</dbReference>
<evidence type="ECO:0000313" key="3">
    <source>
        <dbReference type="EMBL" id="CAD6256301.1"/>
    </source>
</evidence>
<dbReference type="AlphaFoldDB" id="A0A811QJE0"/>
<comment type="caution">
    <text evidence="3">The sequence shown here is derived from an EMBL/GenBank/DDBJ whole genome shotgun (WGS) entry which is preliminary data.</text>
</comment>
<reference evidence="3" key="1">
    <citation type="submission" date="2020-10" db="EMBL/GenBank/DDBJ databases">
        <authorList>
            <person name="Han B."/>
            <person name="Lu T."/>
            <person name="Zhao Q."/>
            <person name="Huang X."/>
            <person name="Zhao Y."/>
        </authorList>
    </citation>
    <scope>NUCLEOTIDE SEQUENCE</scope>
</reference>
<dbReference type="EMBL" id="CAJGYO010000010">
    <property type="protein sequence ID" value="CAD6256301.1"/>
    <property type="molecule type" value="Genomic_DNA"/>
</dbReference>
<dbReference type="PANTHER" id="PTHR18860">
    <property type="entry name" value="14-3-3 PROTEIN"/>
    <property type="match status" value="1"/>
</dbReference>
<feature type="domain" description="14-3-3" evidence="2">
    <location>
        <begin position="4"/>
        <end position="242"/>
    </location>
</feature>
<organism evidence="3 4">
    <name type="scientific">Miscanthus lutarioriparius</name>
    <dbReference type="NCBI Taxonomy" id="422564"/>
    <lineage>
        <taxon>Eukaryota</taxon>
        <taxon>Viridiplantae</taxon>
        <taxon>Streptophyta</taxon>
        <taxon>Embryophyta</taxon>
        <taxon>Tracheophyta</taxon>
        <taxon>Spermatophyta</taxon>
        <taxon>Magnoliopsida</taxon>
        <taxon>Liliopsida</taxon>
        <taxon>Poales</taxon>
        <taxon>Poaceae</taxon>
        <taxon>PACMAD clade</taxon>
        <taxon>Panicoideae</taxon>
        <taxon>Andropogonodae</taxon>
        <taxon>Andropogoneae</taxon>
        <taxon>Saccharinae</taxon>
        <taxon>Miscanthus</taxon>
    </lineage>
</organism>
<dbReference type="InterPro" id="IPR000308">
    <property type="entry name" value="14-3-3"/>
</dbReference>